<proteinExistence type="predicted"/>
<feature type="region of interest" description="Disordered" evidence="1">
    <location>
        <begin position="26"/>
        <end position="71"/>
    </location>
</feature>
<keyword evidence="3" id="KW-1185">Reference proteome</keyword>
<sequence length="71" mass="7768">MKKDNQNKFVKGDSFVREKTGSATMINLDGRWEHDFTDDDTPAGAQPPKTLSGVPVAEKRQSQKPGPGLNP</sequence>
<gene>
    <name evidence="2" type="ORF">A6M21_10705</name>
</gene>
<dbReference type="AlphaFoldDB" id="A0A1B7LE20"/>
<comment type="caution">
    <text evidence="2">The sequence shown here is derived from an EMBL/GenBank/DDBJ whole genome shotgun (WGS) entry which is preliminary data.</text>
</comment>
<dbReference type="RefSeq" id="WP_066668456.1">
    <property type="nucleotide sequence ID" value="NZ_LYVF01000164.1"/>
</dbReference>
<evidence type="ECO:0000256" key="1">
    <source>
        <dbReference type="SAM" id="MobiDB-lite"/>
    </source>
</evidence>
<organism evidence="2 3">
    <name type="scientific">Desulfotomaculum copahuensis</name>
    <dbReference type="NCBI Taxonomy" id="1838280"/>
    <lineage>
        <taxon>Bacteria</taxon>
        <taxon>Bacillati</taxon>
        <taxon>Bacillota</taxon>
        <taxon>Clostridia</taxon>
        <taxon>Eubacteriales</taxon>
        <taxon>Desulfotomaculaceae</taxon>
        <taxon>Desulfotomaculum</taxon>
    </lineage>
</organism>
<reference evidence="2 3" key="1">
    <citation type="submission" date="2016-04" db="EMBL/GenBank/DDBJ databases">
        <authorList>
            <person name="Evans L.H."/>
            <person name="Alamgir A."/>
            <person name="Owens N."/>
            <person name="Weber N.D."/>
            <person name="Virtaneva K."/>
            <person name="Barbian K."/>
            <person name="Babar A."/>
            <person name="Rosenke K."/>
        </authorList>
    </citation>
    <scope>NUCLEOTIDE SEQUENCE [LARGE SCALE GENOMIC DNA]</scope>
    <source>
        <strain evidence="2 3">LMa1</strain>
    </source>
</reference>
<evidence type="ECO:0008006" key="4">
    <source>
        <dbReference type="Google" id="ProtNLM"/>
    </source>
</evidence>
<dbReference type="EMBL" id="LYVF01000164">
    <property type="protein sequence ID" value="OAT81343.1"/>
    <property type="molecule type" value="Genomic_DNA"/>
</dbReference>
<evidence type="ECO:0000313" key="3">
    <source>
        <dbReference type="Proteomes" id="UP000078532"/>
    </source>
</evidence>
<protein>
    <recommendedName>
        <fullName evidence="4">LAS seventeen-binding protein 3</fullName>
    </recommendedName>
</protein>
<dbReference type="STRING" id="1838280.A6M21_10705"/>
<evidence type="ECO:0000313" key="2">
    <source>
        <dbReference type="EMBL" id="OAT81343.1"/>
    </source>
</evidence>
<accession>A0A1B7LE20</accession>
<name>A0A1B7LE20_9FIRM</name>
<dbReference type="Proteomes" id="UP000078532">
    <property type="component" value="Unassembled WGS sequence"/>
</dbReference>